<dbReference type="InterPro" id="IPR009218">
    <property type="entry name" value="HD_phosphohydro"/>
</dbReference>
<keyword evidence="3" id="KW-1185">Reference proteome</keyword>
<dbReference type="EMBL" id="LSYV01000060">
    <property type="protein sequence ID" value="KXZ45066.1"/>
    <property type="molecule type" value="Genomic_DNA"/>
</dbReference>
<evidence type="ECO:0000313" key="3">
    <source>
        <dbReference type="Proteomes" id="UP000075714"/>
    </source>
</evidence>
<reference evidence="3" key="1">
    <citation type="journal article" date="2016" name="Nat. Commun.">
        <title>The Gonium pectorale genome demonstrates co-option of cell cycle regulation during the evolution of multicellularity.</title>
        <authorList>
            <person name="Hanschen E.R."/>
            <person name="Marriage T.N."/>
            <person name="Ferris P.J."/>
            <person name="Hamaji T."/>
            <person name="Toyoda A."/>
            <person name="Fujiyama A."/>
            <person name="Neme R."/>
            <person name="Noguchi H."/>
            <person name="Minakuchi Y."/>
            <person name="Suzuki M."/>
            <person name="Kawai-Toyooka H."/>
            <person name="Smith D.R."/>
            <person name="Sparks H."/>
            <person name="Anderson J."/>
            <person name="Bakaric R."/>
            <person name="Luria V."/>
            <person name="Karger A."/>
            <person name="Kirschner M.W."/>
            <person name="Durand P.M."/>
            <person name="Michod R.E."/>
            <person name="Nozaki H."/>
            <person name="Olson B.J."/>
        </authorList>
    </citation>
    <scope>NUCLEOTIDE SEQUENCE [LARGE SCALE GENOMIC DNA]</scope>
    <source>
        <strain evidence="3">NIES-2863</strain>
    </source>
</reference>
<sequence length="105" mass="11145">MLLDADLAVLGSSPQQYSRYSNGISLEYASLYGPYEYAAGRSRVLRSFLARPQLFFTAAGRRLEGQARANLEAELRELGHTGEAPLAPDGPGAAAPPPSEPPQGA</sequence>
<gene>
    <name evidence="2" type="ORF">GPECTOR_59g675</name>
</gene>
<dbReference type="PANTHER" id="PTHR21174:SF0">
    <property type="entry name" value="HD PHOSPHOHYDROLASE FAMILY PROTEIN-RELATED"/>
    <property type="match status" value="1"/>
</dbReference>
<feature type="compositionally biased region" description="Low complexity" evidence="1">
    <location>
        <begin position="82"/>
        <end position="93"/>
    </location>
</feature>
<protein>
    <submittedName>
        <fullName evidence="2">Uncharacterized protein</fullName>
    </submittedName>
</protein>
<dbReference type="AlphaFoldDB" id="A0A150G5A2"/>
<comment type="caution">
    <text evidence="2">The sequence shown here is derived from an EMBL/GenBank/DDBJ whole genome shotgun (WGS) entry which is preliminary data.</text>
</comment>
<accession>A0A150G5A2</accession>
<dbReference type="OrthoDB" id="330671at2759"/>
<name>A0A150G5A2_GONPE</name>
<proteinExistence type="predicted"/>
<organism evidence="2 3">
    <name type="scientific">Gonium pectorale</name>
    <name type="common">Green alga</name>
    <dbReference type="NCBI Taxonomy" id="33097"/>
    <lineage>
        <taxon>Eukaryota</taxon>
        <taxon>Viridiplantae</taxon>
        <taxon>Chlorophyta</taxon>
        <taxon>core chlorophytes</taxon>
        <taxon>Chlorophyceae</taxon>
        <taxon>CS clade</taxon>
        <taxon>Chlamydomonadales</taxon>
        <taxon>Volvocaceae</taxon>
        <taxon>Gonium</taxon>
    </lineage>
</organism>
<evidence type="ECO:0000256" key="1">
    <source>
        <dbReference type="SAM" id="MobiDB-lite"/>
    </source>
</evidence>
<feature type="compositionally biased region" description="Pro residues" evidence="1">
    <location>
        <begin position="94"/>
        <end position="105"/>
    </location>
</feature>
<feature type="region of interest" description="Disordered" evidence="1">
    <location>
        <begin position="73"/>
        <end position="105"/>
    </location>
</feature>
<evidence type="ECO:0000313" key="2">
    <source>
        <dbReference type="EMBL" id="KXZ45066.1"/>
    </source>
</evidence>
<dbReference type="PANTHER" id="PTHR21174">
    <property type="match status" value="1"/>
</dbReference>
<dbReference type="Proteomes" id="UP000075714">
    <property type="component" value="Unassembled WGS sequence"/>
</dbReference>